<reference evidence="1" key="1">
    <citation type="submission" date="2020-11" db="EMBL/GenBank/DDBJ databases">
        <authorList>
            <person name="Davenport K.M."/>
            <person name="Bickhart D.M."/>
            <person name="Smith T.P.L."/>
            <person name="Murdoch B.M."/>
            <person name="Rosen B.D."/>
        </authorList>
    </citation>
    <scope>NUCLEOTIDE SEQUENCE [LARGE SCALE GENOMIC DNA]</scope>
    <source>
        <strain evidence="1">OAR_USU_Benz2616</strain>
    </source>
</reference>
<reference evidence="1" key="3">
    <citation type="submission" date="2025-09" db="UniProtKB">
        <authorList>
            <consortium name="Ensembl"/>
        </authorList>
    </citation>
    <scope>IDENTIFICATION</scope>
</reference>
<name>A0AC11D1N9_SHEEP</name>
<evidence type="ECO:0000313" key="1">
    <source>
        <dbReference type="Ensembl" id="ENSOARP00020036013.1"/>
    </source>
</evidence>
<organism evidence="1">
    <name type="scientific">Ovis aries</name>
    <name type="common">Sheep</name>
    <dbReference type="NCBI Taxonomy" id="9940"/>
    <lineage>
        <taxon>Eukaryota</taxon>
        <taxon>Metazoa</taxon>
        <taxon>Chordata</taxon>
        <taxon>Craniata</taxon>
        <taxon>Vertebrata</taxon>
        <taxon>Euteleostomi</taxon>
        <taxon>Mammalia</taxon>
        <taxon>Eutheria</taxon>
        <taxon>Laurasiatheria</taxon>
        <taxon>Artiodactyla</taxon>
        <taxon>Ruminantia</taxon>
        <taxon>Pecora</taxon>
        <taxon>Bovidae</taxon>
        <taxon>Caprinae</taxon>
        <taxon>Ovis</taxon>
    </lineage>
</organism>
<dbReference type="Ensembl" id="ENSOART00020059466.1">
    <property type="protein sequence ID" value="ENSOARP00020036013.1"/>
    <property type="gene ID" value="ENSOARG00020035532.1"/>
</dbReference>
<protein>
    <submittedName>
        <fullName evidence="1">Uncharacterized protein</fullName>
    </submittedName>
</protein>
<sequence length="85" mass="9652">MDWLDLLAVQGTLKSLLQHHSSKASILRHSAFFTVQVSHPYMTTGKTIALTRWTFVGKVMFLLFNMLSRLVITFLPRSKCLLISG</sequence>
<accession>A0AC11D1N9</accession>
<reference evidence="1" key="2">
    <citation type="submission" date="2025-08" db="UniProtKB">
        <authorList>
            <consortium name="Ensembl"/>
        </authorList>
    </citation>
    <scope>IDENTIFICATION</scope>
</reference>
<proteinExistence type="predicted"/>